<dbReference type="Pfam" id="PF04520">
    <property type="entry name" value="Senescence_reg"/>
    <property type="match status" value="1"/>
</dbReference>
<feature type="compositionally biased region" description="Acidic residues" evidence="2">
    <location>
        <begin position="158"/>
        <end position="169"/>
    </location>
</feature>
<reference evidence="3 4" key="1">
    <citation type="journal article" date="2018" name="PLoS Genet.">
        <title>Population sequencing reveals clonal diversity and ancestral inbreeding in the grapevine cultivar Chardonnay.</title>
        <authorList>
            <person name="Roach M.J."/>
            <person name="Johnson D.L."/>
            <person name="Bohlmann J."/>
            <person name="van Vuuren H.J."/>
            <person name="Jones S.J."/>
            <person name="Pretorius I.S."/>
            <person name="Schmidt S.A."/>
            <person name="Borneman A.R."/>
        </authorList>
    </citation>
    <scope>NUCLEOTIDE SEQUENCE [LARGE SCALE GENOMIC DNA]</scope>
    <source>
        <strain evidence="4">cv. Chardonnay</strain>
        <tissue evidence="3">Leaf</tissue>
    </source>
</reference>
<feature type="compositionally biased region" description="Polar residues" evidence="2">
    <location>
        <begin position="379"/>
        <end position="389"/>
    </location>
</feature>
<name>A0A438EK80_VITVI</name>
<feature type="region of interest" description="Disordered" evidence="2">
    <location>
        <begin position="247"/>
        <end position="270"/>
    </location>
</feature>
<accession>A0A438EK80</accession>
<proteinExistence type="inferred from homology"/>
<dbReference type="EMBL" id="QGNW01001257">
    <property type="protein sequence ID" value="RVW48097.1"/>
    <property type="molecule type" value="Genomic_DNA"/>
</dbReference>
<dbReference type="PANTHER" id="PTHR33083:SF116">
    <property type="entry name" value="OS04G0413900 PROTEIN"/>
    <property type="match status" value="1"/>
</dbReference>
<comment type="caution">
    <text evidence="3">The sequence shown here is derived from an EMBL/GenBank/DDBJ whole genome shotgun (WGS) entry which is preliminary data.</text>
</comment>
<evidence type="ECO:0000313" key="4">
    <source>
        <dbReference type="Proteomes" id="UP000288805"/>
    </source>
</evidence>
<evidence type="ECO:0000256" key="1">
    <source>
        <dbReference type="ARBA" id="ARBA00034773"/>
    </source>
</evidence>
<feature type="compositionally biased region" description="Low complexity" evidence="2">
    <location>
        <begin position="27"/>
        <end position="40"/>
    </location>
</feature>
<evidence type="ECO:0000313" key="3">
    <source>
        <dbReference type="EMBL" id="RVW48097.1"/>
    </source>
</evidence>
<feature type="region of interest" description="Disordered" evidence="2">
    <location>
        <begin position="1"/>
        <end position="42"/>
    </location>
</feature>
<dbReference type="PANTHER" id="PTHR33083">
    <property type="entry name" value="EXPRESSED PROTEIN"/>
    <property type="match status" value="1"/>
</dbReference>
<dbReference type="InterPro" id="IPR007608">
    <property type="entry name" value="Senescence_reg_S40"/>
</dbReference>
<feature type="region of interest" description="Disordered" evidence="2">
    <location>
        <begin position="148"/>
        <end position="191"/>
    </location>
</feature>
<feature type="region of interest" description="Disordered" evidence="2">
    <location>
        <begin position="373"/>
        <end position="397"/>
    </location>
</feature>
<sequence length="397" mass="44198">METKRFSNSSHRRSTTARLLGVPSGQSGPSTGDSSFSGGDFSEDDVFWTSDLVEPNHLPNNPFGAGKSNDHFRTPESHGILATLTDSDQNMTIEAPPMLNRKTSFPSSIRAVPAIPKPPHISLENKHSQSLPIRRFHQSAPMNIPVLSKARSSSLAQADDEDDEAEDEMLPPHEIVARGSRRSPKTTSSVLEGVGRTLKGRDLRQVRNAVWRKQVFLIEVPILRHKSKMYLSNRDHSNSLCVPAFQSKKEREHHVRRGKSRKGGERGGIGQLPGPWAVGLKSVGSRYIKLWTGWSRVQSHRIGFGLSRMPKRFINRLLLTVGSLMANYRRSSVPRTCSARRIFQRSSEEMLKDEIAPSPDEASPDEIVSLALEVLRSPDPTNQPNSPIPSHQRPTKP</sequence>
<feature type="region of interest" description="Disordered" evidence="2">
    <location>
        <begin position="48"/>
        <end position="67"/>
    </location>
</feature>
<dbReference type="GO" id="GO:0010150">
    <property type="term" value="P:leaf senescence"/>
    <property type="evidence" value="ECO:0007669"/>
    <property type="project" value="UniProtKB-ARBA"/>
</dbReference>
<organism evidence="3 4">
    <name type="scientific">Vitis vinifera</name>
    <name type="common">Grape</name>
    <dbReference type="NCBI Taxonomy" id="29760"/>
    <lineage>
        <taxon>Eukaryota</taxon>
        <taxon>Viridiplantae</taxon>
        <taxon>Streptophyta</taxon>
        <taxon>Embryophyta</taxon>
        <taxon>Tracheophyta</taxon>
        <taxon>Spermatophyta</taxon>
        <taxon>Magnoliopsida</taxon>
        <taxon>eudicotyledons</taxon>
        <taxon>Gunneridae</taxon>
        <taxon>Pentapetalae</taxon>
        <taxon>rosids</taxon>
        <taxon>Vitales</taxon>
        <taxon>Vitaceae</taxon>
        <taxon>Viteae</taxon>
        <taxon>Vitis</taxon>
    </lineage>
</organism>
<gene>
    <name evidence="3" type="ORF">CK203_073506</name>
</gene>
<dbReference type="Proteomes" id="UP000288805">
    <property type="component" value="Unassembled WGS sequence"/>
</dbReference>
<comment type="similarity">
    <text evidence="1">Belongs to the senescence regulator S40 family.</text>
</comment>
<protein>
    <submittedName>
        <fullName evidence="3">Uncharacterized protein</fullName>
    </submittedName>
</protein>
<dbReference type="AlphaFoldDB" id="A0A438EK80"/>
<evidence type="ECO:0000256" key="2">
    <source>
        <dbReference type="SAM" id="MobiDB-lite"/>
    </source>
</evidence>